<evidence type="ECO:0008006" key="4">
    <source>
        <dbReference type="Google" id="ProtNLM"/>
    </source>
</evidence>
<gene>
    <name evidence="2" type="ORF">GBK04_22555</name>
</gene>
<proteinExistence type="predicted"/>
<evidence type="ECO:0000313" key="2">
    <source>
        <dbReference type="EMBL" id="MPR36052.1"/>
    </source>
</evidence>
<evidence type="ECO:0000256" key="1">
    <source>
        <dbReference type="SAM" id="SignalP"/>
    </source>
</evidence>
<evidence type="ECO:0000313" key="3">
    <source>
        <dbReference type="Proteomes" id="UP000479293"/>
    </source>
</evidence>
<keyword evidence="3" id="KW-1185">Reference proteome</keyword>
<dbReference type="AlphaFoldDB" id="A0A7C9FT08"/>
<dbReference type="RefSeq" id="WP_152763624.1">
    <property type="nucleotide sequence ID" value="NZ_WHLY01000002.1"/>
</dbReference>
<accession>A0A7C9FT08</accession>
<keyword evidence="1" id="KW-0732">Signal</keyword>
<dbReference type="Proteomes" id="UP000479293">
    <property type="component" value="Unassembled WGS sequence"/>
</dbReference>
<feature type="signal peptide" evidence="1">
    <location>
        <begin position="1"/>
        <end position="23"/>
    </location>
</feature>
<feature type="chain" id="PRO_5028902960" description="Outer membrane beta-barrel protein" evidence="1">
    <location>
        <begin position="24"/>
        <end position="313"/>
    </location>
</feature>
<sequence length="313" mass="33767">MRNLSLLLASFLVVLGTCSNGYAQTPKKPDVIQKLDNTSLEVVIDEINKTDILYRKPNDPKGPLYGIPKKDVRRIVWSNGEVEEITVPPAPAQKPGNPTALLVKRPVPPPVFWNRKGLFLGLRLGAGAGLVATPTTDALANDPKLAYQAGATLGYRIKALSVQIDALYTNLTYGLIVPQGTQEITAAEGQQQNLMVPLTFTLSTRLSKVRVGVTLGGYAAVQVGQGSTRITSAENAEKQVRNCAECTDAPTYGVVGGLSATLVEKRGYVIVMDARWYQSLENNEQYRIAESGVKMHQGMLGLGVLFNLSGKSK</sequence>
<reference evidence="2 3" key="1">
    <citation type="submission" date="2019-10" db="EMBL/GenBank/DDBJ databases">
        <title>Draft Genome Sequence of Cytophagaceae sp. SJW1-29.</title>
        <authorList>
            <person name="Choi A."/>
        </authorList>
    </citation>
    <scope>NUCLEOTIDE SEQUENCE [LARGE SCALE GENOMIC DNA]</scope>
    <source>
        <strain evidence="2 3">SJW1-29</strain>
    </source>
</reference>
<name>A0A7C9FT08_9BACT</name>
<dbReference type="EMBL" id="WHLY01000002">
    <property type="protein sequence ID" value="MPR36052.1"/>
    <property type="molecule type" value="Genomic_DNA"/>
</dbReference>
<comment type="caution">
    <text evidence="2">The sequence shown here is derived from an EMBL/GenBank/DDBJ whole genome shotgun (WGS) entry which is preliminary data.</text>
</comment>
<organism evidence="2 3">
    <name type="scientific">Salmonirosea aquatica</name>
    <dbReference type="NCBI Taxonomy" id="2654236"/>
    <lineage>
        <taxon>Bacteria</taxon>
        <taxon>Pseudomonadati</taxon>
        <taxon>Bacteroidota</taxon>
        <taxon>Cytophagia</taxon>
        <taxon>Cytophagales</taxon>
        <taxon>Spirosomataceae</taxon>
        <taxon>Salmonirosea</taxon>
    </lineage>
</organism>
<protein>
    <recommendedName>
        <fullName evidence="4">Outer membrane beta-barrel protein</fullName>
    </recommendedName>
</protein>